<evidence type="ECO:0000259" key="1">
    <source>
        <dbReference type="Pfam" id="PF13676"/>
    </source>
</evidence>
<gene>
    <name evidence="2" type="ORF">PEVE_00010011</name>
</gene>
<evidence type="ECO:0000313" key="2">
    <source>
        <dbReference type="EMBL" id="CAH3015014.1"/>
    </source>
</evidence>
<accession>A0ABN8LD72</accession>
<organism evidence="2 3">
    <name type="scientific">Porites evermanni</name>
    <dbReference type="NCBI Taxonomy" id="104178"/>
    <lineage>
        <taxon>Eukaryota</taxon>
        <taxon>Metazoa</taxon>
        <taxon>Cnidaria</taxon>
        <taxon>Anthozoa</taxon>
        <taxon>Hexacorallia</taxon>
        <taxon>Scleractinia</taxon>
        <taxon>Fungiina</taxon>
        <taxon>Poritidae</taxon>
        <taxon>Porites</taxon>
    </lineage>
</organism>
<dbReference type="InterPro" id="IPR000157">
    <property type="entry name" value="TIR_dom"/>
</dbReference>
<comment type="caution">
    <text evidence="2">The sequence shown here is derived from an EMBL/GenBank/DDBJ whole genome shotgun (WGS) entry which is preliminary data.</text>
</comment>
<feature type="domain" description="TIR" evidence="1">
    <location>
        <begin position="14"/>
        <end position="131"/>
    </location>
</feature>
<dbReference type="EMBL" id="CALNXI010000017">
    <property type="protein sequence ID" value="CAH3015014.1"/>
    <property type="molecule type" value="Genomic_DNA"/>
</dbReference>
<sequence length="288" mass="32229">MADYFLSLNVMSSKQLVDKARGVFHSRGITTWMCTDIDGGDSFREEILANVRDAKVFLIFVNEKWAKSQECAFEFNYAMRKNLVKNTPKIMPFVIEMFDMEKYPHVDALLANCQGVFLNSCSSEIDAFKQIMDKLQGVVPMKAATAAAARKPVQAKLSDEESKEVSIVRKSLTTKGAQTLPSGNWQGYFIDGRALRGKASGSKWLINVNMNFPNSNQFTAKGQDEIGSFTFANGKISGSKVQFAKQYARHRVLYEGEVKGVQMMGRWRLESSPSIKGEWAMWPVGGGR</sequence>
<dbReference type="InterPro" id="IPR035897">
    <property type="entry name" value="Toll_tir_struct_dom_sf"/>
</dbReference>
<dbReference type="Pfam" id="PF13676">
    <property type="entry name" value="TIR_2"/>
    <property type="match status" value="1"/>
</dbReference>
<dbReference type="Proteomes" id="UP001159427">
    <property type="component" value="Unassembled WGS sequence"/>
</dbReference>
<dbReference type="Gene3D" id="3.40.50.10140">
    <property type="entry name" value="Toll/interleukin-1 receptor homology (TIR) domain"/>
    <property type="match status" value="1"/>
</dbReference>
<reference evidence="2 3" key="1">
    <citation type="submission" date="2022-05" db="EMBL/GenBank/DDBJ databases">
        <authorList>
            <consortium name="Genoscope - CEA"/>
            <person name="William W."/>
        </authorList>
    </citation>
    <scope>NUCLEOTIDE SEQUENCE [LARGE SCALE GENOMIC DNA]</scope>
</reference>
<evidence type="ECO:0000313" key="3">
    <source>
        <dbReference type="Proteomes" id="UP001159427"/>
    </source>
</evidence>
<name>A0ABN8LD72_9CNID</name>
<protein>
    <recommendedName>
        <fullName evidence="1">TIR domain-containing protein</fullName>
    </recommendedName>
</protein>
<dbReference type="SUPFAM" id="SSF52200">
    <property type="entry name" value="Toll/Interleukin receptor TIR domain"/>
    <property type="match status" value="1"/>
</dbReference>
<proteinExistence type="predicted"/>
<keyword evidence="3" id="KW-1185">Reference proteome</keyword>